<sequence>MGDAQLLSRVRYQNFFIEKWGQHDETARSKHVVRVEHQRQDLWRPGSDTMPSHNRYDDITITSGDDHVPKSAHDVTLIYRLHPSNFSSCNMEQMGVVCRIYASPGWPSVSRPSNPFTSTPILNYRPPSIIVSEFKDSFVSDSLARACFPS</sequence>
<dbReference type="EMBL" id="CAJMWZ010006766">
    <property type="protein sequence ID" value="CAE6527206.1"/>
    <property type="molecule type" value="Genomic_DNA"/>
</dbReference>
<name>A0A8H3DGI9_9AGAM</name>
<reference evidence="1" key="1">
    <citation type="submission" date="2021-01" db="EMBL/GenBank/DDBJ databases">
        <authorList>
            <person name="Kaushik A."/>
        </authorList>
    </citation>
    <scope>NUCLEOTIDE SEQUENCE</scope>
    <source>
        <strain evidence="1">Type strain: AG8-Rh-89/</strain>
    </source>
</reference>
<comment type="caution">
    <text evidence="1">The sequence shown here is derived from an EMBL/GenBank/DDBJ whole genome shotgun (WGS) entry which is preliminary data.</text>
</comment>
<dbReference type="Proteomes" id="UP000663850">
    <property type="component" value="Unassembled WGS sequence"/>
</dbReference>
<accession>A0A8H3DGI9</accession>
<dbReference type="AlphaFoldDB" id="A0A8H3DGI9"/>
<protein>
    <submittedName>
        <fullName evidence="1">Uncharacterized protein</fullName>
    </submittedName>
</protein>
<evidence type="ECO:0000313" key="1">
    <source>
        <dbReference type="EMBL" id="CAE6527206.1"/>
    </source>
</evidence>
<organism evidence="1 2">
    <name type="scientific">Rhizoctonia solani</name>
    <dbReference type="NCBI Taxonomy" id="456999"/>
    <lineage>
        <taxon>Eukaryota</taxon>
        <taxon>Fungi</taxon>
        <taxon>Dikarya</taxon>
        <taxon>Basidiomycota</taxon>
        <taxon>Agaricomycotina</taxon>
        <taxon>Agaricomycetes</taxon>
        <taxon>Cantharellales</taxon>
        <taxon>Ceratobasidiaceae</taxon>
        <taxon>Rhizoctonia</taxon>
    </lineage>
</organism>
<proteinExistence type="predicted"/>
<gene>
    <name evidence="1" type="ORF">RDB_LOCUS125440</name>
</gene>
<evidence type="ECO:0000313" key="2">
    <source>
        <dbReference type="Proteomes" id="UP000663850"/>
    </source>
</evidence>